<name>A0A7H9DX45_9FLAO</name>
<evidence type="ECO:0000259" key="3">
    <source>
        <dbReference type="PROSITE" id="PS50853"/>
    </source>
</evidence>
<sequence>MKKLFSFLLLLLIFKVYSQVTIGNKSDVISYGQTGFVEIVFSNNRFPSNMGANIHPVSTDNGYTGKFPEGTQAVQPGGQVKITLGFKHTFTTPRVTEYKFKAIYGYVTAQGQNITEEKIISIQINYTSNNIPCSLPIPTNLQNYNITDSQANFSWNSVSGANDYEILLTTPNGTKSFSSTTNNRLIIDLAPNTTYSWKVAAKCSNGIRGTFSAEKTFITAPFICQDVMNITNPIINSKEYKSRNIINASAPINENLNVIFRSNSIFLKPGFNAKSKFRAYIKPCTKDNEFISLENEELTAYIGMGEDMISISNNLSYQNTFTISPNPTSNFVQINSTVGINEWFVYDINAKVVVSGNNKNATALKVNLQTLPAGLYYFKFVDDLGTINEKTIIKK</sequence>
<proteinExistence type="predicted"/>
<feature type="domain" description="Fibronectin type-III" evidence="3">
    <location>
        <begin position="137"/>
        <end position="222"/>
    </location>
</feature>
<dbReference type="InterPro" id="IPR003961">
    <property type="entry name" value="FN3_dom"/>
</dbReference>
<dbReference type="InterPro" id="IPR026444">
    <property type="entry name" value="Secre_tail"/>
</dbReference>
<dbReference type="Gene3D" id="2.60.40.10">
    <property type="entry name" value="Immunoglobulins"/>
    <property type="match status" value="1"/>
</dbReference>
<gene>
    <name evidence="4" type="ORF">FH779_17065</name>
</gene>
<evidence type="ECO:0000256" key="1">
    <source>
        <dbReference type="ARBA" id="ARBA00022729"/>
    </source>
</evidence>
<dbReference type="NCBIfam" id="TIGR04183">
    <property type="entry name" value="Por_Secre_tail"/>
    <property type="match status" value="1"/>
</dbReference>
<protein>
    <submittedName>
        <fullName evidence="4">T9SS type A sorting domain-containing protein</fullName>
    </submittedName>
</protein>
<feature type="signal peptide" evidence="2">
    <location>
        <begin position="1"/>
        <end position="18"/>
    </location>
</feature>
<keyword evidence="5" id="KW-1185">Reference proteome</keyword>
<reference evidence="4 5" key="1">
    <citation type="submission" date="2019-06" db="EMBL/GenBank/DDBJ databases">
        <title>Emergence of pandrug resistant Empedobacter falsenii in China.</title>
        <authorList>
            <person name="Dong N."/>
            <person name="Chen S."/>
            <person name="Zhang R."/>
        </authorList>
    </citation>
    <scope>NUCLEOTIDE SEQUENCE [LARGE SCALE GENOMIC DNA]</scope>
    <source>
        <strain evidence="4 5">1681-1</strain>
    </source>
</reference>
<evidence type="ECO:0000313" key="4">
    <source>
        <dbReference type="EMBL" id="QLL59690.1"/>
    </source>
</evidence>
<dbReference type="NCBIfam" id="NF045639">
    <property type="entry name" value="GCX_COOH"/>
    <property type="match status" value="1"/>
</dbReference>
<dbReference type="InterPro" id="IPR013783">
    <property type="entry name" value="Ig-like_fold"/>
</dbReference>
<dbReference type="GeneID" id="78403201"/>
<keyword evidence="1 2" id="KW-0732">Signal</keyword>
<dbReference type="Pfam" id="PF18962">
    <property type="entry name" value="Por_Secre_tail"/>
    <property type="match status" value="1"/>
</dbReference>
<feature type="chain" id="PRO_5028976826" evidence="2">
    <location>
        <begin position="19"/>
        <end position="395"/>
    </location>
</feature>
<evidence type="ECO:0000313" key="5">
    <source>
        <dbReference type="Proteomes" id="UP000510643"/>
    </source>
</evidence>
<dbReference type="KEGG" id="efal:FH779_17065"/>
<dbReference type="InterPro" id="IPR036116">
    <property type="entry name" value="FN3_sf"/>
</dbReference>
<dbReference type="PROSITE" id="PS50853">
    <property type="entry name" value="FN3"/>
    <property type="match status" value="1"/>
</dbReference>
<evidence type="ECO:0000256" key="2">
    <source>
        <dbReference type="SAM" id="SignalP"/>
    </source>
</evidence>
<dbReference type="InterPro" id="IPR055015">
    <property type="entry name" value="GCX_COOH"/>
</dbReference>
<dbReference type="Pfam" id="PF00041">
    <property type="entry name" value="fn3"/>
    <property type="match status" value="1"/>
</dbReference>
<dbReference type="EMBL" id="CP040908">
    <property type="protein sequence ID" value="QLL59690.1"/>
    <property type="molecule type" value="Genomic_DNA"/>
</dbReference>
<dbReference type="RefSeq" id="WP_180905554.1">
    <property type="nucleotide sequence ID" value="NZ_CP040908.1"/>
</dbReference>
<dbReference type="AlphaFoldDB" id="A0A7H9DX45"/>
<dbReference type="CDD" id="cd00063">
    <property type="entry name" value="FN3"/>
    <property type="match status" value="1"/>
</dbReference>
<organism evidence="4 5">
    <name type="scientific">Empedobacter falsenii</name>
    <dbReference type="NCBI Taxonomy" id="343874"/>
    <lineage>
        <taxon>Bacteria</taxon>
        <taxon>Pseudomonadati</taxon>
        <taxon>Bacteroidota</taxon>
        <taxon>Flavobacteriia</taxon>
        <taxon>Flavobacteriales</taxon>
        <taxon>Weeksellaceae</taxon>
        <taxon>Empedobacter</taxon>
    </lineage>
</organism>
<accession>A0A7H9DX45</accession>
<dbReference type="Proteomes" id="UP000510643">
    <property type="component" value="Chromosome"/>
</dbReference>
<dbReference type="SUPFAM" id="SSF49265">
    <property type="entry name" value="Fibronectin type III"/>
    <property type="match status" value="1"/>
</dbReference>